<comment type="caution">
    <text evidence="2">The sequence shown here is derived from an EMBL/GenBank/DDBJ whole genome shotgun (WGS) entry which is preliminary data.</text>
</comment>
<dbReference type="AlphaFoldDB" id="A0A4Z2HTW7"/>
<evidence type="ECO:0000313" key="3">
    <source>
        <dbReference type="Proteomes" id="UP000314294"/>
    </source>
</evidence>
<accession>A0A4Z2HTW7</accession>
<sequence>MCKGRPWLYHSLLGPLQAVGSPVPGSLHLLLRHLMPVDLSHERQHGSRPARRAGHQRRGPAVEPRALQELFHL</sequence>
<organism evidence="2 3">
    <name type="scientific">Liparis tanakae</name>
    <name type="common">Tanaka's snailfish</name>
    <dbReference type="NCBI Taxonomy" id="230148"/>
    <lineage>
        <taxon>Eukaryota</taxon>
        <taxon>Metazoa</taxon>
        <taxon>Chordata</taxon>
        <taxon>Craniata</taxon>
        <taxon>Vertebrata</taxon>
        <taxon>Euteleostomi</taxon>
        <taxon>Actinopterygii</taxon>
        <taxon>Neopterygii</taxon>
        <taxon>Teleostei</taxon>
        <taxon>Neoteleostei</taxon>
        <taxon>Acanthomorphata</taxon>
        <taxon>Eupercaria</taxon>
        <taxon>Perciformes</taxon>
        <taxon>Cottioidei</taxon>
        <taxon>Cottales</taxon>
        <taxon>Liparidae</taxon>
        <taxon>Liparis</taxon>
    </lineage>
</organism>
<evidence type="ECO:0000256" key="1">
    <source>
        <dbReference type="SAM" id="MobiDB-lite"/>
    </source>
</evidence>
<proteinExistence type="predicted"/>
<dbReference type="EMBL" id="SRLO01000178">
    <property type="protein sequence ID" value="TNN69259.1"/>
    <property type="molecule type" value="Genomic_DNA"/>
</dbReference>
<protein>
    <submittedName>
        <fullName evidence="2">Uncharacterized protein</fullName>
    </submittedName>
</protein>
<feature type="compositionally biased region" description="Basic residues" evidence="1">
    <location>
        <begin position="46"/>
        <end position="58"/>
    </location>
</feature>
<name>A0A4Z2HTW7_9TELE</name>
<dbReference type="Proteomes" id="UP000314294">
    <property type="component" value="Unassembled WGS sequence"/>
</dbReference>
<keyword evidence="3" id="KW-1185">Reference proteome</keyword>
<feature type="region of interest" description="Disordered" evidence="1">
    <location>
        <begin position="40"/>
        <end position="65"/>
    </location>
</feature>
<evidence type="ECO:0000313" key="2">
    <source>
        <dbReference type="EMBL" id="TNN69259.1"/>
    </source>
</evidence>
<reference evidence="2 3" key="1">
    <citation type="submission" date="2019-03" db="EMBL/GenBank/DDBJ databases">
        <title>First draft genome of Liparis tanakae, snailfish: a comprehensive survey of snailfish specific genes.</title>
        <authorList>
            <person name="Kim W."/>
            <person name="Song I."/>
            <person name="Jeong J.-H."/>
            <person name="Kim D."/>
            <person name="Kim S."/>
            <person name="Ryu S."/>
            <person name="Song J.Y."/>
            <person name="Lee S.K."/>
        </authorList>
    </citation>
    <scope>NUCLEOTIDE SEQUENCE [LARGE SCALE GENOMIC DNA]</scope>
    <source>
        <tissue evidence="2">Muscle</tissue>
    </source>
</reference>
<gene>
    <name evidence="2" type="ORF">EYF80_020576</name>
</gene>